<geneLocation type="plasmid" evidence="1">
    <name>SAP008A</name>
</geneLocation>
<gene>
    <name evidence="1" type="ORF">SAP008A_004</name>
</gene>
<reference evidence="1" key="1">
    <citation type="submission" date="2009-08" db="EMBL/GenBank/DDBJ databases">
        <authorList>
            <person name="Gill J."/>
            <person name="Borman J."/>
            <person name="Shetty J."/>
            <person name="Hostetler J."/>
            <person name="Durkin S."/>
            <person name="Montgomery B."/>
        </authorList>
    </citation>
    <scope>NUCLEOTIDE SEQUENCE</scope>
    <source>
        <strain evidence="1">693-2</strain>
        <plasmid evidence="1">SAP008A</plasmid>
    </source>
</reference>
<accession>D2J5V1</accession>
<reference evidence="1" key="2">
    <citation type="submission" date="2009-12" db="EMBL/GenBank/DDBJ databases">
        <authorList>
            <person name="Summers A.O."/>
            <person name="Shearer J."/>
            <person name="Wireman J."/>
        </authorList>
    </citation>
    <scope>NUCLEOTIDE SEQUENCE</scope>
    <source>
        <strain evidence="1">693-2</strain>
        <plasmid evidence="1">SAP008A</plasmid>
    </source>
</reference>
<sequence>MGEYKLLLKYVDFTVNKSKKIDLLTVKQYLNYCKFKSYDFGKDQ</sequence>
<protein>
    <submittedName>
        <fullName evidence="1">Uncharacterized protein</fullName>
    </submittedName>
</protein>
<keyword evidence="1" id="KW-0614">Plasmid</keyword>
<dbReference type="AlphaFoldDB" id="D2J5V1"/>
<dbReference type="EMBL" id="GQ900376">
    <property type="protein sequence ID" value="ADA61232.1"/>
    <property type="molecule type" value="Genomic_DNA"/>
</dbReference>
<organism evidence="1">
    <name type="scientific">Staphylococcus sp. 693-2</name>
    <dbReference type="NCBI Taxonomy" id="373067"/>
    <lineage>
        <taxon>Bacteria</taxon>
        <taxon>Bacillati</taxon>
        <taxon>Bacillota</taxon>
        <taxon>Bacilli</taxon>
        <taxon>Bacillales</taxon>
        <taxon>Staphylococcaceae</taxon>
        <taxon>Staphylococcus</taxon>
    </lineage>
</organism>
<name>D2J5V1_9STAP</name>
<proteinExistence type="predicted"/>
<evidence type="ECO:0000313" key="1">
    <source>
        <dbReference type="EMBL" id="ADA61232.1"/>
    </source>
</evidence>